<feature type="region of interest" description="Disordered" evidence="1">
    <location>
        <begin position="565"/>
        <end position="598"/>
    </location>
</feature>
<evidence type="ECO:0000313" key="3">
    <source>
        <dbReference type="Proteomes" id="UP001140949"/>
    </source>
</evidence>
<feature type="region of interest" description="Disordered" evidence="1">
    <location>
        <begin position="1"/>
        <end position="316"/>
    </location>
</feature>
<feature type="compositionally biased region" description="Basic and acidic residues" evidence="1">
    <location>
        <begin position="641"/>
        <end position="656"/>
    </location>
</feature>
<comment type="caution">
    <text evidence="2">The sequence shown here is derived from an EMBL/GenBank/DDBJ whole genome shotgun (WGS) entry which is preliminary data.</text>
</comment>
<feature type="compositionally biased region" description="Basic and acidic residues" evidence="1">
    <location>
        <begin position="112"/>
        <end position="130"/>
    </location>
</feature>
<dbReference type="Proteomes" id="UP001140949">
    <property type="component" value="Unassembled WGS sequence"/>
</dbReference>
<dbReference type="PANTHER" id="PTHR31780:SF10">
    <property type="entry name" value="LD36051P"/>
    <property type="match status" value="1"/>
</dbReference>
<feature type="region of interest" description="Disordered" evidence="1">
    <location>
        <begin position="520"/>
        <end position="553"/>
    </location>
</feature>
<keyword evidence="3" id="KW-1185">Reference proteome</keyword>
<feature type="compositionally biased region" description="Polar residues" evidence="1">
    <location>
        <begin position="131"/>
        <end position="143"/>
    </location>
</feature>
<dbReference type="AlphaFoldDB" id="A0AAX6F3M8"/>
<feature type="compositionally biased region" description="Polar residues" evidence="1">
    <location>
        <begin position="535"/>
        <end position="553"/>
    </location>
</feature>
<evidence type="ECO:0000256" key="1">
    <source>
        <dbReference type="SAM" id="MobiDB-lite"/>
    </source>
</evidence>
<accession>A0AAX6F3M8</accession>
<feature type="region of interest" description="Disordered" evidence="1">
    <location>
        <begin position="613"/>
        <end position="684"/>
    </location>
</feature>
<proteinExistence type="predicted"/>
<dbReference type="PANTHER" id="PTHR31780">
    <property type="entry name" value="STRESS RESPONSE PROTEIN NST1-RELATED"/>
    <property type="match status" value="1"/>
</dbReference>
<feature type="compositionally biased region" description="Polar residues" evidence="1">
    <location>
        <begin position="300"/>
        <end position="312"/>
    </location>
</feature>
<feature type="compositionally biased region" description="Low complexity" evidence="1">
    <location>
        <begin position="286"/>
        <end position="299"/>
    </location>
</feature>
<feature type="compositionally biased region" description="Polar residues" evidence="1">
    <location>
        <begin position="413"/>
        <end position="436"/>
    </location>
</feature>
<protein>
    <submittedName>
        <fullName evidence="2">Uncharacterized protein</fullName>
    </submittedName>
</protein>
<name>A0AAX6F3M8_IRIPA</name>
<dbReference type="EMBL" id="JANAVB010032220">
    <property type="protein sequence ID" value="KAJ6810758.1"/>
    <property type="molecule type" value="Genomic_DNA"/>
</dbReference>
<feature type="compositionally biased region" description="Acidic residues" evidence="1">
    <location>
        <begin position="158"/>
        <end position="193"/>
    </location>
</feature>
<feature type="compositionally biased region" description="Low complexity" evidence="1">
    <location>
        <begin position="662"/>
        <end position="674"/>
    </location>
</feature>
<dbReference type="InterPro" id="IPR051195">
    <property type="entry name" value="Fungal_stress_NST1"/>
</dbReference>
<feature type="compositionally biased region" description="Polar residues" evidence="1">
    <location>
        <begin position="618"/>
        <end position="636"/>
    </location>
</feature>
<reference evidence="2" key="1">
    <citation type="journal article" date="2023" name="GigaByte">
        <title>Genome assembly of the bearded iris, Iris pallida Lam.</title>
        <authorList>
            <person name="Bruccoleri R.E."/>
            <person name="Oakeley E.J."/>
            <person name="Faust A.M.E."/>
            <person name="Altorfer M."/>
            <person name="Dessus-Babus S."/>
            <person name="Burckhardt D."/>
            <person name="Oertli M."/>
            <person name="Naumann U."/>
            <person name="Petersen F."/>
            <person name="Wong J."/>
        </authorList>
    </citation>
    <scope>NUCLEOTIDE SEQUENCE</scope>
    <source>
        <strain evidence="2">GSM-AAB239-AS_SAM_17_03QT</strain>
    </source>
</reference>
<feature type="compositionally biased region" description="Polar residues" evidence="1">
    <location>
        <begin position="9"/>
        <end position="25"/>
    </location>
</feature>
<feature type="compositionally biased region" description="Low complexity" evidence="1">
    <location>
        <begin position="77"/>
        <end position="86"/>
    </location>
</feature>
<evidence type="ECO:0000313" key="2">
    <source>
        <dbReference type="EMBL" id="KAJ6810758.1"/>
    </source>
</evidence>
<feature type="region of interest" description="Disordered" evidence="1">
    <location>
        <begin position="413"/>
        <end position="452"/>
    </location>
</feature>
<feature type="compositionally biased region" description="Basic and acidic residues" evidence="1">
    <location>
        <begin position="675"/>
        <end position="684"/>
    </location>
</feature>
<gene>
    <name evidence="2" type="ORF">M6B38_104515</name>
</gene>
<feature type="compositionally biased region" description="Basic and acidic residues" evidence="1">
    <location>
        <begin position="263"/>
        <end position="275"/>
    </location>
</feature>
<reference evidence="2" key="2">
    <citation type="submission" date="2023-04" db="EMBL/GenBank/DDBJ databases">
        <authorList>
            <person name="Bruccoleri R.E."/>
            <person name="Oakeley E.J."/>
            <person name="Faust A.-M."/>
            <person name="Dessus-Babus S."/>
            <person name="Altorfer M."/>
            <person name="Burckhardt D."/>
            <person name="Oertli M."/>
            <person name="Naumann U."/>
            <person name="Petersen F."/>
            <person name="Wong J."/>
        </authorList>
    </citation>
    <scope>NUCLEOTIDE SEQUENCE</scope>
    <source>
        <strain evidence="2">GSM-AAB239-AS_SAM_17_03QT</strain>
        <tissue evidence="2">Leaf</tissue>
    </source>
</reference>
<sequence length="999" mass="108681">MRHIPLRNEANSPGPTSFLDSQSRYHTAVRNEGEVMRSGYDDGYDQRDQAPRTQELLESDVISSEQKEEKNSPRCDSQSSLSVSNPPSSPTHLSHDGFDEADDNPALETLVVEEHTFISHNDHTASEMEVRNTNTMGTSSTVSQEEDDEWAIEKNEMNEQEDYDEEDGYREEEEAVHDGDGGETLEDVQEFDDPPSVSPNRTGEDVQMVLDCNEVVGSSIDTVGGSEKTSRNNEKGTGVQDDSAGDHSLQDDSAFTEGLVSESSKKIMNETEKALQELTLDPLPVPTSSSPESTEASSTQGASIQQSITSGLSPPMAITSTVQSTTSTVSAVEFQAEAPIRLQFGLFSGPSLIPSPVPAIQIGSIQMPLHLPPPQPPFFQFGQLRYPSPLSQGILPLAPPTMSFVQPLASAQYSPSQNLGGSLHSQGKGPSSQNSAPDKVPSGPPENQPGVVTKSLDLSQGNINYKLHDELSNPLNGEIASRGQTIISFHGEDKARNISGYQNERHIVHDINVRKNYRPMSHNKEPQVYPGHAPSQISTGERTQIGSGATGIISNSRGRRFTYNARNASTRPLFPAPETSRTDSSGFQRRPRRSVRRTEFRVRENVDRREREHLEPYSSVNQEARPNFSGRISGSSARYGVRKDDEPTKLTKKTVESENLNSGVSSTYAASSSGKVDELSGREALSKKRVSSFENLQAGEGSGKKNVSSQEDVGAPLQSGVVCVFRQPGIEAPSDEDDFIEVRSKRQMLNDRREQREKEIKAKSKVIKAPRKHQTVPQSNVVAYNFKKSANSFVGDATNNLRSDAVISDGRDFPSVEASPIFTTNMTSQSLPPIGTPAAKVDSDARFINLKSPSCVPGTSSCAMLVPGLPFEKKNTVLVNASLPSGSWSNSDINQQVMALTQSQLDDAMKPVLFDSNVTSSISLEPTKSSTSIMAQEKKSFPTSASPLNSLLAGERIQFGAVTSPTILPPISRAISNGIAPPRFIKIRCFKGPQHNCYQ</sequence>
<organism evidence="2 3">
    <name type="scientific">Iris pallida</name>
    <name type="common">Sweet iris</name>
    <dbReference type="NCBI Taxonomy" id="29817"/>
    <lineage>
        <taxon>Eukaryota</taxon>
        <taxon>Viridiplantae</taxon>
        <taxon>Streptophyta</taxon>
        <taxon>Embryophyta</taxon>
        <taxon>Tracheophyta</taxon>
        <taxon>Spermatophyta</taxon>
        <taxon>Magnoliopsida</taxon>
        <taxon>Liliopsida</taxon>
        <taxon>Asparagales</taxon>
        <taxon>Iridaceae</taxon>
        <taxon>Iridoideae</taxon>
        <taxon>Irideae</taxon>
        <taxon>Iris</taxon>
    </lineage>
</organism>